<name>A0A1B1B4H8_9ACTN</name>
<evidence type="ECO:0000313" key="2">
    <source>
        <dbReference type="Proteomes" id="UP000092659"/>
    </source>
</evidence>
<dbReference type="KEGG" id="sgs:AVL59_32670"/>
<dbReference type="Proteomes" id="UP000092659">
    <property type="component" value="Chromosome"/>
</dbReference>
<dbReference type="AlphaFoldDB" id="A0A1B1B4H8"/>
<proteinExistence type="predicted"/>
<gene>
    <name evidence="1" type="ORF">AVL59_32670</name>
</gene>
<dbReference type="STRING" id="68214.AVL59_32670"/>
<dbReference type="EMBL" id="CP016279">
    <property type="protein sequence ID" value="ANP53671.1"/>
    <property type="molecule type" value="Genomic_DNA"/>
</dbReference>
<accession>A0A1B1B4H8</accession>
<organism evidence="1 2">
    <name type="scientific">Streptomyces griseochromogenes</name>
    <dbReference type="NCBI Taxonomy" id="68214"/>
    <lineage>
        <taxon>Bacteria</taxon>
        <taxon>Bacillati</taxon>
        <taxon>Actinomycetota</taxon>
        <taxon>Actinomycetes</taxon>
        <taxon>Kitasatosporales</taxon>
        <taxon>Streptomycetaceae</taxon>
        <taxon>Streptomyces</taxon>
    </lineage>
</organism>
<protein>
    <submittedName>
        <fullName evidence="1">Uncharacterized protein</fullName>
    </submittedName>
</protein>
<evidence type="ECO:0000313" key="1">
    <source>
        <dbReference type="EMBL" id="ANP53671.1"/>
    </source>
</evidence>
<sequence length="172" mass="19215">MNLTDDDVTMAVRDFFTPATLKEFVDLPDHLARLRWGTRQFEEDDRPRTVRRLEGEPDAGSLTRWSPSPSGFVYEVEAPAGIRSGLVMWHDVHTAIERRLTPVRYGTLCEAVEAIAAHDAAYIPCPVPFRTPEIWEAAFHRAWARQSSELALRASAALDAICPAAVAQPALF</sequence>
<reference evidence="1 2" key="1">
    <citation type="submission" date="2016-06" db="EMBL/GenBank/DDBJ databases">
        <title>Complete genome sequence of Streptomyces griseochromogenes ATCC 14511, the Blasticidin S producer.</title>
        <authorList>
            <person name="Wu L."/>
        </authorList>
    </citation>
    <scope>NUCLEOTIDE SEQUENCE [LARGE SCALE GENOMIC DNA]</scope>
    <source>
        <strain evidence="1 2">ATCC 14511</strain>
    </source>
</reference>